<dbReference type="GO" id="GO:0033550">
    <property type="term" value="F:MAP kinase tyrosine phosphatase activity"/>
    <property type="evidence" value="ECO:0007669"/>
    <property type="project" value="TreeGrafter"/>
</dbReference>
<reference evidence="7 8" key="1">
    <citation type="journal article" date="2015" name="Genome Biol. Evol.">
        <title>Comparative Genomics of a Bacterivorous Green Alga Reveals Evolutionary Causalities and Consequences of Phago-Mixotrophic Mode of Nutrition.</title>
        <authorList>
            <person name="Burns J.A."/>
            <person name="Paasch A."/>
            <person name="Narechania A."/>
            <person name="Kim E."/>
        </authorList>
    </citation>
    <scope>NUCLEOTIDE SEQUENCE [LARGE SCALE GENOMIC DNA]</scope>
    <source>
        <strain evidence="7 8">PLY_AMNH</strain>
    </source>
</reference>
<dbReference type="GO" id="GO:0017017">
    <property type="term" value="F:MAP kinase tyrosine/serine/threonine phosphatase activity"/>
    <property type="evidence" value="ECO:0007669"/>
    <property type="project" value="TreeGrafter"/>
</dbReference>
<feature type="domain" description="Tyrosine specific protein phosphatases" evidence="6">
    <location>
        <begin position="129"/>
        <end position="191"/>
    </location>
</feature>
<evidence type="ECO:0000256" key="2">
    <source>
        <dbReference type="ARBA" id="ARBA00013064"/>
    </source>
</evidence>
<dbReference type="InterPro" id="IPR000340">
    <property type="entry name" value="Dual-sp_phosphatase_cat-dom"/>
</dbReference>
<organism evidence="7 8">
    <name type="scientific">Cymbomonas tetramitiformis</name>
    <dbReference type="NCBI Taxonomy" id="36881"/>
    <lineage>
        <taxon>Eukaryota</taxon>
        <taxon>Viridiplantae</taxon>
        <taxon>Chlorophyta</taxon>
        <taxon>Pyramimonadophyceae</taxon>
        <taxon>Pyramimonadales</taxon>
        <taxon>Pyramimonadaceae</taxon>
        <taxon>Cymbomonas</taxon>
    </lineage>
</organism>
<dbReference type="InterPro" id="IPR029021">
    <property type="entry name" value="Prot-tyrosine_phosphatase-like"/>
</dbReference>
<comment type="similarity">
    <text evidence="1">Belongs to the protein-tyrosine phosphatase family. Non-receptor class dual specificity subfamily.</text>
</comment>
<protein>
    <recommendedName>
        <fullName evidence="2">protein-tyrosine-phosphatase</fullName>
        <ecNumber evidence="2">3.1.3.48</ecNumber>
    </recommendedName>
</protein>
<evidence type="ECO:0000259" key="6">
    <source>
        <dbReference type="PROSITE" id="PS50056"/>
    </source>
</evidence>
<dbReference type="Proteomes" id="UP001190700">
    <property type="component" value="Unassembled WGS sequence"/>
</dbReference>
<dbReference type="GO" id="GO:0005737">
    <property type="term" value="C:cytoplasm"/>
    <property type="evidence" value="ECO:0007669"/>
    <property type="project" value="TreeGrafter"/>
</dbReference>
<dbReference type="EC" id="3.1.3.48" evidence="2"/>
<dbReference type="Pfam" id="PF00782">
    <property type="entry name" value="DSPc"/>
    <property type="match status" value="1"/>
</dbReference>
<dbReference type="SUPFAM" id="SSF52799">
    <property type="entry name" value="(Phosphotyrosine protein) phosphatases II"/>
    <property type="match status" value="1"/>
</dbReference>
<name>A0AAE0FJ64_9CHLO</name>
<gene>
    <name evidence="7" type="ORF">CYMTET_30400</name>
</gene>
<evidence type="ECO:0000256" key="3">
    <source>
        <dbReference type="ARBA" id="ARBA00022801"/>
    </source>
</evidence>
<evidence type="ECO:0000256" key="5">
    <source>
        <dbReference type="SAM" id="MobiDB-lite"/>
    </source>
</evidence>
<evidence type="ECO:0000313" key="7">
    <source>
        <dbReference type="EMBL" id="KAK3260652.1"/>
    </source>
</evidence>
<feature type="region of interest" description="Disordered" evidence="5">
    <location>
        <begin position="1"/>
        <end position="41"/>
    </location>
</feature>
<dbReference type="InterPro" id="IPR000387">
    <property type="entry name" value="Tyr_Pase_dom"/>
</dbReference>
<dbReference type="PANTHER" id="PTHR10159:SF519">
    <property type="entry name" value="DUAL SPECIFICITY PROTEIN PHOSPHATASE MPK3"/>
    <property type="match status" value="1"/>
</dbReference>
<evidence type="ECO:0000313" key="8">
    <source>
        <dbReference type="Proteomes" id="UP001190700"/>
    </source>
</evidence>
<comment type="caution">
    <text evidence="7">The sequence shown here is derived from an EMBL/GenBank/DDBJ whole genome shotgun (WGS) entry which is preliminary data.</text>
</comment>
<dbReference type="AlphaFoldDB" id="A0AAE0FJ64"/>
<evidence type="ECO:0000256" key="4">
    <source>
        <dbReference type="ARBA" id="ARBA00022912"/>
    </source>
</evidence>
<keyword evidence="3" id="KW-0378">Hydrolase</keyword>
<dbReference type="CDD" id="cd14498">
    <property type="entry name" value="DSP"/>
    <property type="match status" value="1"/>
</dbReference>
<dbReference type="Gene3D" id="3.90.190.10">
    <property type="entry name" value="Protein tyrosine phosphatase superfamily"/>
    <property type="match status" value="1"/>
</dbReference>
<dbReference type="PROSITE" id="PS50056">
    <property type="entry name" value="TYR_PHOSPHATASE_2"/>
    <property type="match status" value="1"/>
</dbReference>
<dbReference type="EMBL" id="LGRX02017538">
    <property type="protein sequence ID" value="KAK3260652.1"/>
    <property type="molecule type" value="Genomic_DNA"/>
</dbReference>
<sequence length="230" mass="25582">MGSCASPTEHKIQSSNSEKRSVGKNEQECLESPTKRARRSAATKAEEAIRLDSSCRLTLDTSFRVRVLESLQPRLYLGDEQSAEASNSELYRRFGITMVLDLMAKCRPSSKLVDRTVICMNDSLSICPETFHAAMDEGCAAIRLIAEKNPDAGVLVHCMAGHNRSVSTLIAYAIDSGINPNDAKDQIVAAKKAGGFVGDREWPTLTNHTFWRLLQERWERRAAPLEREVQ</sequence>
<evidence type="ECO:0000256" key="1">
    <source>
        <dbReference type="ARBA" id="ARBA00008601"/>
    </source>
</evidence>
<proteinExistence type="inferred from homology"/>
<keyword evidence="8" id="KW-1185">Reference proteome</keyword>
<dbReference type="GO" id="GO:0043409">
    <property type="term" value="P:negative regulation of MAPK cascade"/>
    <property type="evidence" value="ECO:0007669"/>
    <property type="project" value="TreeGrafter"/>
</dbReference>
<feature type="compositionally biased region" description="Basic and acidic residues" evidence="5">
    <location>
        <begin position="8"/>
        <end position="27"/>
    </location>
</feature>
<dbReference type="GO" id="GO:0008330">
    <property type="term" value="F:protein tyrosine/threonine phosphatase activity"/>
    <property type="evidence" value="ECO:0007669"/>
    <property type="project" value="TreeGrafter"/>
</dbReference>
<accession>A0AAE0FJ64</accession>
<keyword evidence="4" id="KW-0904">Protein phosphatase</keyword>
<dbReference type="PANTHER" id="PTHR10159">
    <property type="entry name" value="DUAL SPECIFICITY PROTEIN PHOSPHATASE"/>
    <property type="match status" value="1"/>
</dbReference>